<proteinExistence type="predicted"/>
<organism evidence="2 3">
    <name type="scientific">Phocoenobacter skyensis</name>
    <dbReference type="NCBI Taxonomy" id="97481"/>
    <lineage>
        <taxon>Bacteria</taxon>
        <taxon>Pseudomonadati</taxon>
        <taxon>Pseudomonadota</taxon>
        <taxon>Gammaproteobacteria</taxon>
        <taxon>Pasteurellales</taxon>
        <taxon>Pasteurellaceae</taxon>
        <taxon>Phocoenobacter</taxon>
    </lineage>
</organism>
<gene>
    <name evidence="2" type="ORF">QJU93_01410</name>
</gene>
<dbReference type="RefSeq" id="WP_306373656.1">
    <property type="nucleotide sequence ID" value="NZ_JASAYK010000001.1"/>
</dbReference>
<evidence type="ECO:0000313" key="3">
    <source>
        <dbReference type="Proteomes" id="UP001236239"/>
    </source>
</evidence>
<feature type="transmembrane region" description="Helical" evidence="1">
    <location>
        <begin position="273"/>
        <end position="293"/>
    </location>
</feature>
<name>A0AAJ6NZV6_9PAST</name>
<keyword evidence="1" id="KW-1133">Transmembrane helix</keyword>
<sequence length="409" mass="48353">MFTKIKHNYKNYLSFKEKNKITPLSKISIFLLLILDIFVFASLNLGMNFQTEVINNPYTKYPYECRDLVKNPTEVQDYRSDIYLSHSSGNNYYNKYENIKATELDARCKKINTYLKEISEDKLILDIVQKIKQNKGALNEIGERLSYIRDNYNTALFEKMANQQDSILEMDLNTKNAKAKYDNLKKEQEVTDNILQTHLQMFKENKRVNELYNYVITTKEIITDYESEKKFYYIKQSVISVLFLLPLLLFFAYRMKVNNNRNNYNRYIITKNLFIVTLIPFTIESMRMVWNLIPHTFFQKLIELLYSLNIPFVAYYILIALFVVILTFVIIKVQNRVNLAKKDKKNPLYVIKSFNKNKCIYCSNKVDYITMNYCSYCGNQLKETCTSCNQLTFKGLNYCVSCGEASTEE</sequence>
<comment type="caution">
    <text evidence="2">The sequence shown here is derived from an EMBL/GenBank/DDBJ whole genome shotgun (WGS) entry which is preliminary data.</text>
</comment>
<feature type="transmembrane region" description="Helical" evidence="1">
    <location>
        <begin position="21"/>
        <end position="43"/>
    </location>
</feature>
<reference evidence="2" key="1">
    <citation type="journal article" date="2023" name="Front. Microbiol.">
        <title>Phylogeography and host specificity of Pasteurellaceae pathogenic to sea-farmed fish in the north-east Atlantic.</title>
        <authorList>
            <person name="Gulla S."/>
            <person name="Colquhoun D.J."/>
            <person name="Olsen A.B."/>
            <person name="Spilsberg B."/>
            <person name="Lagesen K."/>
            <person name="Aakesson C.P."/>
            <person name="Strom S."/>
            <person name="Manji F."/>
            <person name="Birkbeck T.H."/>
            <person name="Nilsen H.K."/>
        </authorList>
    </citation>
    <scope>NUCLEOTIDE SEQUENCE</scope>
    <source>
        <strain evidence="2">TW16_20</strain>
    </source>
</reference>
<protein>
    <submittedName>
        <fullName evidence="2">Zinc ribbon domain-containing protein</fullName>
    </submittedName>
</protein>
<evidence type="ECO:0000256" key="1">
    <source>
        <dbReference type="SAM" id="Phobius"/>
    </source>
</evidence>
<dbReference type="EMBL" id="JASAYQ010000001">
    <property type="protein sequence ID" value="MDP8172022.1"/>
    <property type="molecule type" value="Genomic_DNA"/>
</dbReference>
<evidence type="ECO:0000313" key="2">
    <source>
        <dbReference type="EMBL" id="MDP8172022.1"/>
    </source>
</evidence>
<feature type="transmembrane region" description="Helical" evidence="1">
    <location>
        <begin position="313"/>
        <end position="331"/>
    </location>
</feature>
<dbReference type="Proteomes" id="UP001236239">
    <property type="component" value="Unassembled WGS sequence"/>
</dbReference>
<accession>A0AAJ6NZV6</accession>
<feature type="transmembrane region" description="Helical" evidence="1">
    <location>
        <begin position="231"/>
        <end position="253"/>
    </location>
</feature>
<keyword evidence="1" id="KW-0812">Transmembrane</keyword>
<dbReference type="AlphaFoldDB" id="A0AAJ6NZV6"/>
<keyword evidence="1" id="KW-0472">Membrane</keyword>